<accession>A0A965LKL2</accession>
<proteinExistence type="predicted"/>
<dbReference type="EMBL" id="RFXN01000007">
    <property type="protein sequence ID" value="NBR93474.1"/>
    <property type="molecule type" value="Genomic_DNA"/>
</dbReference>
<protein>
    <submittedName>
        <fullName evidence="1">Uncharacterized protein</fullName>
    </submittedName>
</protein>
<name>A0A965LKL2_9PROT</name>
<evidence type="ECO:0000313" key="2">
    <source>
        <dbReference type="Proteomes" id="UP000740727"/>
    </source>
</evidence>
<sequence>MTGGTDLIGAFRAYAQKALGNDFNPEKAAAALNSWIKESGDALKDRVERETERAVKKLGLAKESDLHKLREEIGALRQELKIK</sequence>
<comment type="caution">
    <text evidence="1">The sequence shown here is derived from an EMBL/GenBank/DDBJ whole genome shotgun (WGS) entry which is preliminary data.</text>
</comment>
<dbReference type="AlphaFoldDB" id="A0A965LKL2"/>
<reference evidence="1" key="1">
    <citation type="submission" date="2018-10" db="EMBL/GenBank/DDBJ databases">
        <title>Iterative Subtractive Binning of Freshwater Chronoseries Metagenomes Recovers Nearly Complete Genomes from over Four Hundred Novel Species.</title>
        <authorList>
            <person name="Rodriguez-R L.M."/>
            <person name="Tsementzi D."/>
            <person name="Luo C."/>
            <person name="Konstantinidis K.T."/>
        </authorList>
    </citation>
    <scope>NUCLEOTIDE SEQUENCE</scope>
    <source>
        <strain evidence="1">WB5_2A_028</strain>
    </source>
</reference>
<dbReference type="Proteomes" id="UP000740727">
    <property type="component" value="Unassembled WGS sequence"/>
</dbReference>
<gene>
    <name evidence="1" type="ORF">EBT44_01210</name>
</gene>
<evidence type="ECO:0000313" key="1">
    <source>
        <dbReference type="EMBL" id="NBR93474.1"/>
    </source>
</evidence>
<organism evidence="1 2">
    <name type="scientific">Candidatus Fonsibacter lacus</name>
    <dbReference type="NCBI Taxonomy" id="2576439"/>
    <lineage>
        <taxon>Bacteria</taxon>
        <taxon>Pseudomonadati</taxon>
        <taxon>Pseudomonadota</taxon>
        <taxon>Alphaproteobacteria</taxon>
        <taxon>Candidatus Pelagibacterales</taxon>
        <taxon>Candidatus Pelagibacterales incertae sedis</taxon>
        <taxon>Candidatus Fonsibacter</taxon>
    </lineage>
</organism>